<evidence type="ECO:0000256" key="4">
    <source>
        <dbReference type="ARBA" id="ARBA00022989"/>
    </source>
</evidence>
<dbReference type="PANTHER" id="PTHR47755:SF1">
    <property type="entry name" value="CELL DIVISION PROTEIN FTSX"/>
    <property type="match status" value="1"/>
</dbReference>
<dbReference type="Pfam" id="PF02687">
    <property type="entry name" value="FtsX"/>
    <property type="match status" value="1"/>
</dbReference>
<dbReference type="GO" id="GO:0051301">
    <property type="term" value="P:cell division"/>
    <property type="evidence" value="ECO:0007669"/>
    <property type="project" value="UniProtKB-KW"/>
</dbReference>
<organism evidence="8 9">
    <name type="scientific">Acetobacter thailandicus</name>
    <dbReference type="NCBI Taxonomy" id="1502842"/>
    <lineage>
        <taxon>Bacteria</taxon>
        <taxon>Pseudomonadati</taxon>
        <taxon>Pseudomonadota</taxon>
        <taxon>Alphaproteobacteria</taxon>
        <taxon>Acetobacterales</taxon>
        <taxon>Acetobacteraceae</taxon>
        <taxon>Acetobacter</taxon>
    </lineage>
</organism>
<dbReference type="Proteomes" id="UP001301152">
    <property type="component" value="Unassembled WGS sequence"/>
</dbReference>
<name>A0ABT3QFI1_9PROT</name>
<keyword evidence="8" id="KW-0132">Cell division</keyword>
<feature type="transmembrane region" description="Helical" evidence="6">
    <location>
        <begin position="169"/>
        <end position="191"/>
    </location>
</feature>
<dbReference type="EMBL" id="JAPIUZ010000003">
    <property type="protein sequence ID" value="MCX2564006.1"/>
    <property type="molecule type" value="Genomic_DNA"/>
</dbReference>
<evidence type="ECO:0000256" key="5">
    <source>
        <dbReference type="ARBA" id="ARBA00023136"/>
    </source>
</evidence>
<dbReference type="InterPro" id="IPR003838">
    <property type="entry name" value="ABC3_permease_C"/>
</dbReference>
<evidence type="ECO:0000313" key="8">
    <source>
        <dbReference type="EMBL" id="MCX2564006.1"/>
    </source>
</evidence>
<comment type="caution">
    <text evidence="8">The sequence shown here is derived from an EMBL/GenBank/DDBJ whole genome shotgun (WGS) entry which is preliminary data.</text>
</comment>
<dbReference type="RefSeq" id="WP_194299644.1">
    <property type="nucleotide sequence ID" value="NZ_JAERKX010000002.1"/>
</dbReference>
<feature type="domain" description="ABC3 transporter permease C-terminal" evidence="7">
    <location>
        <begin position="177"/>
        <end position="302"/>
    </location>
</feature>
<evidence type="ECO:0000256" key="2">
    <source>
        <dbReference type="ARBA" id="ARBA00022475"/>
    </source>
</evidence>
<accession>A0ABT3QFI1</accession>
<feature type="transmembrane region" description="Helical" evidence="6">
    <location>
        <begin position="278"/>
        <end position="305"/>
    </location>
</feature>
<gene>
    <name evidence="8" type="ORF">OQ497_08550</name>
</gene>
<reference evidence="8 9" key="1">
    <citation type="submission" date="2022-11" db="EMBL/GenBank/DDBJ databases">
        <title>Genome sequencing of Acetobacter type strain.</title>
        <authorList>
            <person name="Heo J."/>
            <person name="Lee D."/>
            <person name="Han B.-H."/>
            <person name="Hong S.-B."/>
            <person name="Kwon S.-W."/>
        </authorList>
    </citation>
    <scope>NUCLEOTIDE SEQUENCE [LARGE SCALE GENOMIC DNA]</scope>
    <source>
        <strain evidence="8 9">KACC 21253</strain>
    </source>
</reference>
<keyword evidence="9" id="KW-1185">Reference proteome</keyword>
<keyword evidence="5 6" id="KW-0472">Membrane</keyword>
<protein>
    <submittedName>
        <fullName evidence="8">Cell division protein FtsX</fullName>
    </submittedName>
</protein>
<sequence length="309" mass="33169">MLSFLLPGRHDGLSLSKALPDRTLFFLVTMISFLAALTLTGANGARSLSERWQNGAAQLLTIQVPEPDQSVNNKLSTSRADTVVAALSKALPGSIVHRLTQAELNHLLTPWLGDIKDNALPLPGVIEVRLPDGSSPPDDLSKTLNDLVAGTSVERNTEWSERLKILAENLLTCATLALVAVTGVATMIIALTTRTGLSSRRNIIRILHSLGATDNYIAGRFASRTGLLALAGGISGTLLSLIPLTILFRMAAPFTAPSATITDLPEWYELTAMFPSDLLTALAALPFVAALIGWFTTQTIVRLWLLRMP</sequence>
<feature type="transmembrane region" description="Helical" evidence="6">
    <location>
        <begin position="227"/>
        <end position="248"/>
    </location>
</feature>
<dbReference type="PANTHER" id="PTHR47755">
    <property type="entry name" value="CELL DIVISION PROTEIN FTSX"/>
    <property type="match status" value="1"/>
</dbReference>
<evidence type="ECO:0000256" key="3">
    <source>
        <dbReference type="ARBA" id="ARBA00022692"/>
    </source>
</evidence>
<dbReference type="InterPro" id="IPR004513">
    <property type="entry name" value="FtsX"/>
</dbReference>
<comment type="subcellular location">
    <subcellularLocation>
        <location evidence="1">Cell membrane</location>
        <topology evidence="1">Multi-pass membrane protein</topology>
    </subcellularLocation>
</comment>
<evidence type="ECO:0000313" key="9">
    <source>
        <dbReference type="Proteomes" id="UP001301152"/>
    </source>
</evidence>
<keyword evidence="3 6" id="KW-0812">Transmembrane</keyword>
<keyword evidence="4 6" id="KW-1133">Transmembrane helix</keyword>
<evidence type="ECO:0000259" key="7">
    <source>
        <dbReference type="Pfam" id="PF02687"/>
    </source>
</evidence>
<keyword evidence="2" id="KW-1003">Cell membrane</keyword>
<feature type="transmembrane region" description="Helical" evidence="6">
    <location>
        <begin position="24"/>
        <end position="42"/>
    </location>
</feature>
<keyword evidence="8" id="KW-0131">Cell cycle</keyword>
<evidence type="ECO:0000256" key="1">
    <source>
        <dbReference type="ARBA" id="ARBA00004651"/>
    </source>
</evidence>
<evidence type="ECO:0000256" key="6">
    <source>
        <dbReference type="SAM" id="Phobius"/>
    </source>
</evidence>
<proteinExistence type="predicted"/>